<dbReference type="Gene3D" id="1.10.287.950">
    <property type="entry name" value="Methyl-accepting chemotaxis protein"/>
    <property type="match status" value="1"/>
</dbReference>
<dbReference type="PANTHER" id="PTHR32089:SF112">
    <property type="entry name" value="LYSOZYME-LIKE PROTEIN-RELATED"/>
    <property type="match status" value="1"/>
</dbReference>
<dbReference type="Pfam" id="PF00015">
    <property type="entry name" value="MCPsignal"/>
    <property type="match status" value="1"/>
</dbReference>
<evidence type="ECO:0000313" key="4">
    <source>
        <dbReference type="EMBL" id="ACL22597.1"/>
    </source>
</evidence>
<evidence type="ECO:0000259" key="3">
    <source>
        <dbReference type="PROSITE" id="PS50111"/>
    </source>
</evidence>
<sequence>MLDQRAINSCKLLAEVLVDAIPGGAMFWLVEGNTVTWTKSSEKFGIQIVKTGDQLDERYSSIRAMKERTLLLNQSIKRSKQGERLIMSTLPYVDEYDQVQGAFNMAWPRIHPVIAAFGNFAPILAEMYHDGALLYISDLKKVVMRQASSRFDLQSFHLGQNLEEDEAARQALSTQSPVILEMGEEKYGVPVTVANYPLFDEENKDEIVAVLGIITPKKTAVELRQIAADMEKGLLEISAAVQQLTASAADIHTNEKVQNDKIREVAAHTEDIRGIMALIRKIADATNMLGFNAAIEATRAGKQGNGFGVVADEIRKLSEQTRSTIPQIQRLTDSIQEKVNQINLKSMDSLQSSQGQAAATEEVTAGIQEISAMAEELNRIALLL</sequence>
<evidence type="ECO:0000256" key="2">
    <source>
        <dbReference type="PROSITE-ProRule" id="PRU00284"/>
    </source>
</evidence>
<protein>
    <submittedName>
        <fullName evidence="4">Methyl-accepting chemotaxis sensory transducer</fullName>
    </submittedName>
</protein>
<proteinExistence type="predicted"/>
<organism evidence="4 5">
    <name type="scientific">Desulfitobacterium hafniense (strain DSM 10664 / DCB-2)</name>
    <dbReference type="NCBI Taxonomy" id="272564"/>
    <lineage>
        <taxon>Bacteria</taxon>
        <taxon>Bacillati</taxon>
        <taxon>Bacillota</taxon>
        <taxon>Clostridia</taxon>
        <taxon>Eubacteriales</taxon>
        <taxon>Desulfitobacteriaceae</taxon>
        <taxon>Desulfitobacterium</taxon>
    </lineage>
</organism>
<dbReference type="InterPro" id="IPR004089">
    <property type="entry name" value="MCPsignal_dom"/>
</dbReference>
<accession>B8FXJ6</accession>
<gene>
    <name evidence="4" type="ordered locus">Dhaf_4596</name>
</gene>
<dbReference type="GO" id="GO:0007165">
    <property type="term" value="P:signal transduction"/>
    <property type="evidence" value="ECO:0007669"/>
    <property type="project" value="UniProtKB-KW"/>
</dbReference>
<name>B8FXJ6_DESHD</name>
<dbReference type="SUPFAM" id="SSF58104">
    <property type="entry name" value="Methyl-accepting chemotaxis protein (MCP) signaling domain"/>
    <property type="match status" value="1"/>
</dbReference>
<dbReference type="PROSITE" id="PS50111">
    <property type="entry name" value="CHEMOTAXIS_TRANSDUC_2"/>
    <property type="match status" value="1"/>
</dbReference>
<dbReference type="KEGG" id="dhd:Dhaf_4596"/>
<evidence type="ECO:0000313" key="5">
    <source>
        <dbReference type="Proteomes" id="UP000007726"/>
    </source>
</evidence>
<reference evidence="4 5" key="1">
    <citation type="journal article" date="2012" name="BMC Microbiol.">
        <title>Genome sequence of Desulfitobacterium hafniense DCB-2, a Gram-positive anaerobe capable of dehalogenation and metal reduction.</title>
        <authorList>
            <person name="Kim S.H."/>
            <person name="Harzman C."/>
            <person name="Davis J.K."/>
            <person name="Hutcheson R."/>
            <person name="Broderick J.B."/>
            <person name="Marsh T.L."/>
            <person name="Tiedje J.M."/>
        </authorList>
    </citation>
    <scope>NUCLEOTIDE SEQUENCE [LARGE SCALE GENOMIC DNA]</scope>
    <source>
        <strain evidence="5">DSM 10664 / DCB-2</strain>
    </source>
</reference>
<feature type="domain" description="Methyl-accepting transducer" evidence="3">
    <location>
        <begin position="262"/>
        <end position="384"/>
    </location>
</feature>
<dbReference type="AlphaFoldDB" id="B8FXJ6"/>
<dbReference type="Proteomes" id="UP000007726">
    <property type="component" value="Chromosome"/>
</dbReference>
<dbReference type="PANTHER" id="PTHR32089">
    <property type="entry name" value="METHYL-ACCEPTING CHEMOTAXIS PROTEIN MCPB"/>
    <property type="match status" value="1"/>
</dbReference>
<dbReference type="HOGENOM" id="CLU_043276_1_0_9"/>
<evidence type="ECO:0000256" key="1">
    <source>
        <dbReference type="ARBA" id="ARBA00023224"/>
    </source>
</evidence>
<keyword evidence="1 2" id="KW-0807">Transducer</keyword>
<dbReference type="EMBL" id="CP001336">
    <property type="protein sequence ID" value="ACL22597.1"/>
    <property type="molecule type" value="Genomic_DNA"/>
</dbReference>
<dbReference type="SMART" id="SM00283">
    <property type="entry name" value="MA"/>
    <property type="match status" value="1"/>
</dbReference>
<dbReference type="GO" id="GO:0016020">
    <property type="term" value="C:membrane"/>
    <property type="evidence" value="ECO:0007669"/>
    <property type="project" value="InterPro"/>
</dbReference>
<dbReference type="RefSeq" id="WP_015945332.1">
    <property type="nucleotide sequence ID" value="NC_011830.1"/>
</dbReference>